<protein>
    <recommendedName>
        <fullName evidence="8">Protein SQS1</fullName>
    </recommendedName>
</protein>
<comment type="subunit">
    <text evidence="1">Component of the NuA4 histone acetyltransferase complex.</text>
</comment>
<dbReference type="GO" id="GO:0003676">
    <property type="term" value="F:nucleic acid binding"/>
    <property type="evidence" value="ECO:0007669"/>
    <property type="project" value="UniProtKB-UniRule"/>
</dbReference>
<dbReference type="Gene3D" id="3.30.1370.50">
    <property type="entry name" value="R3H-like domain"/>
    <property type="match status" value="1"/>
</dbReference>
<reference evidence="6" key="1">
    <citation type="journal article" date="2020" name="Stud. Mycol.">
        <title>101 Dothideomycetes genomes: a test case for predicting lifestyles and emergence of pathogens.</title>
        <authorList>
            <person name="Haridas S."/>
            <person name="Albert R."/>
            <person name="Binder M."/>
            <person name="Bloem J."/>
            <person name="Labutti K."/>
            <person name="Salamov A."/>
            <person name="Andreopoulos B."/>
            <person name="Baker S."/>
            <person name="Barry K."/>
            <person name="Bills G."/>
            <person name="Bluhm B."/>
            <person name="Cannon C."/>
            <person name="Castanera R."/>
            <person name="Culley D."/>
            <person name="Daum C."/>
            <person name="Ezra D."/>
            <person name="Gonzalez J."/>
            <person name="Henrissat B."/>
            <person name="Kuo A."/>
            <person name="Liang C."/>
            <person name="Lipzen A."/>
            <person name="Lutzoni F."/>
            <person name="Magnuson J."/>
            <person name="Mondo S."/>
            <person name="Nolan M."/>
            <person name="Ohm R."/>
            <person name="Pangilinan J."/>
            <person name="Park H.-J."/>
            <person name="Ramirez L."/>
            <person name="Alfaro M."/>
            <person name="Sun H."/>
            <person name="Tritt A."/>
            <person name="Yoshinaga Y."/>
            <person name="Zwiers L.-H."/>
            <person name="Turgeon B."/>
            <person name="Goodwin S."/>
            <person name="Spatafora J."/>
            <person name="Crous P."/>
            <person name="Grigoriev I."/>
        </authorList>
    </citation>
    <scope>NUCLEOTIDE SEQUENCE</scope>
    <source>
        <strain evidence="6">CBS 627.86</strain>
    </source>
</reference>
<dbReference type="PROSITE" id="PS51061">
    <property type="entry name" value="R3H"/>
    <property type="match status" value="1"/>
</dbReference>
<accession>A0A6A5ZQI9</accession>
<dbReference type="PANTHER" id="PTHR14195">
    <property type="entry name" value="G PATCH DOMAIN CONTAINING PROTEIN 2"/>
    <property type="match status" value="1"/>
</dbReference>
<dbReference type="EMBL" id="ML977311">
    <property type="protein sequence ID" value="KAF2121719.1"/>
    <property type="molecule type" value="Genomic_DNA"/>
</dbReference>
<feature type="region of interest" description="Disordered" evidence="2">
    <location>
        <begin position="480"/>
        <end position="556"/>
    </location>
</feature>
<sequence length="767" mass="84789">MAGRPQSPRPADVSLANESRRPRTTVGRKKVCSSGACLLDTSIDAFAALPQFSMRDEARFLASHRSRAFDTGRKLRLERVEFVSAGLLEGTIKEKEPPREKQEADHNNAPSEESTTASPAMEKMAIRSPSPSLSSSSEEVVLFRGRGGVSLTHSTEACPAPTKRTSTQKSSEKGNERNVADQQAHPVSVSVSVDAKSQSQPGVPPLDSQTETQSDGESVVDDGFTKRLGGQSKWMTNTTPWVHRSKPGIGWLPPRDRPDMNAFLRGDVNPADLAMEDYMQNIQDFLPEQGNGTPTQNTFSTRPLDMDGDGDDQIWARDSVQVSTTFQAVGGDSDWDSHALADLEGFSTSSDVLDKIERILATRKRKSGVQYLVVYEGSIPDDARWLPKSFLTTPSDLKLLEEFHAEVLLRESRYPDDADSDSEIDSDDDDGDDDDDSDNTDVDVGDIDDEQYARILQKQEELGLGSDELLLYAHDQYFAGPVKPTRSGPIDRPHKRRQRRSGMEPTFPSASAMADVLDIDPYNGFDVMDTERPSLRPRKKGRRGQAPPELSDEDLNEQLQSTWAADRTKKRLKKAEREELRKQGLLGRKGKAPDLSVKYQSGFTMDQIVEEIREFMASDTQTFSLPPMDAGQRAAVHQFVHELGVNSKSRGDGMHRFTVLSKTSRTKRFNDEYFDALVDKKKFKIRLQGSARGDRFPKGKKTRPATVGYKDGDTVGASAPELGPENRGHALLAKMGWTRGTALGALDNKGILVPIPHTVKVNKAGLQ</sequence>
<gene>
    <name evidence="6" type="ORF">BDV96DRAFT_482547</name>
</gene>
<dbReference type="OrthoDB" id="21470at2759"/>
<keyword evidence="7" id="KW-1185">Reference proteome</keyword>
<dbReference type="Gene3D" id="2.40.50.40">
    <property type="match status" value="1"/>
</dbReference>
<dbReference type="SMART" id="SM00443">
    <property type="entry name" value="G_patch"/>
    <property type="match status" value="1"/>
</dbReference>
<feature type="domain" description="G-patch" evidence="4">
    <location>
        <begin position="724"/>
        <end position="767"/>
    </location>
</feature>
<feature type="domain" description="Chromo" evidence="3">
    <location>
        <begin position="354"/>
        <end position="415"/>
    </location>
</feature>
<evidence type="ECO:0000259" key="4">
    <source>
        <dbReference type="PROSITE" id="PS50174"/>
    </source>
</evidence>
<dbReference type="AlphaFoldDB" id="A0A6A5ZQI9"/>
<dbReference type="InterPro" id="IPR036867">
    <property type="entry name" value="R3H_dom_sf"/>
</dbReference>
<dbReference type="SUPFAM" id="SSF54160">
    <property type="entry name" value="Chromo domain-like"/>
    <property type="match status" value="1"/>
</dbReference>
<feature type="compositionally biased region" description="Basic and acidic residues" evidence="2">
    <location>
        <begin position="91"/>
        <end position="106"/>
    </location>
</feature>
<evidence type="ECO:0008006" key="8">
    <source>
        <dbReference type="Google" id="ProtNLM"/>
    </source>
</evidence>
<dbReference type="InterPro" id="IPR000953">
    <property type="entry name" value="Chromo/chromo_shadow_dom"/>
</dbReference>
<evidence type="ECO:0000259" key="3">
    <source>
        <dbReference type="PROSITE" id="PS50013"/>
    </source>
</evidence>
<evidence type="ECO:0000259" key="5">
    <source>
        <dbReference type="PROSITE" id="PS51061"/>
    </source>
</evidence>
<proteinExistence type="predicted"/>
<dbReference type="Pfam" id="PF01424">
    <property type="entry name" value="R3H"/>
    <property type="match status" value="1"/>
</dbReference>
<evidence type="ECO:0000313" key="7">
    <source>
        <dbReference type="Proteomes" id="UP000799770"/>
    </source>
</evidence>
<feature type="region of interest" description="Disordered" evidence="2">
    <location>
        <begin position="692"/>
        <end position="722"/>
    </location>
</feature>
<dbReference type="PROSITE" id="PS50013">
    <property type="entry name" value="CHROMO_2"/>
    <property type="match status" value="1"/>
</dbReference>
<dbReference type="InterPro" id="IPR001374">
    <property type="entry name" value="R3H_dom"/>
</dbReference>
<evidence type="ECO:0000256" key="2">
    <source>
        <dbReference type="SAM" id="MobiDB-lite"/>
    </source>
</evidence>
<dbReference type="PROSITE" id="PS50174">
    <property type="entry name" value="G_PATCH"/>
    <property type="match status" value="1"/>
</dbReference>
<feature type="region of interest" description="Disordered" evidence="2">
    <location>
        <begin position="1"/>
        <end position="27"/>
    </location>
</feature>
<feature type="region of interest" description="Disordered" evidence="2">
    <location>
        <begin position="91"/>
        <end position="232"/>
    </location>
</feature>
<dbReference type="GO" id="GO:0006338">
    <property type="term" value="P:chromatin remodeling"/>
    <property type="evidence" value="ECO:0007669"/>
    <property type="project" value="UniProtKB-ARBA"/>
</dbReference>
<dbReference type="InterPro" id="IPR051189">
    <property type="entry name" value="Splicing_assoc_domain"/>
</dbReference>
<dbReference type="CDD" id="cd00024">
    <property type="entry name" value="CD_CSD"/>
    <property type="match status" value="1"/>
</dbReference>
<dbReference type="InterPro" id="IPR016197">
    <property type="entry name" value="Chromo-like_dom_sf"/>
</dbReference>
<feature type="compositionally biased region" description="Low complexity" evidence="2">
    <location>
        <begin position="128"/>
        <end position="142"/>
    </location>
</feature>
<dbReference type="SUPFAM" id="SSF82708">
    <property type="entry name" value="R3H domain"/>
    <property type="match status" value="1"/>
</dbReference>
<feature type="compositionally biased region" description="Acidic residues" evidence="2">
    <location>
        <begin position="417"/>
        <end position="448"/>
    </location>
</feature>
<dbReference type="InterPro" id="IPR000467">
    <property type="entry name" value="G_patch_dom"/>
</dbReference>
<dbReference type="Proteomes" id="UP000799770">
    <property type="component" value="Unassembled WGS sequence"/>
</dbReference>
<feature type="region of interest" description="Disordered" evidence="2">
    <location>
        <begin position="411"/>
        <end position="448"/>
    </location>
</feature>
<dbReference type="SMART" id="SM00393">
    <property type="entry name" value="R3H"/>
    <property type="match status" value="1"/>
</dbReference>
<feature type="compositionally biased region" description="Basic and acidic residues" evidence="2">
    <location>
        <begin position="170"/>
        <end position="179"/>
    </location>
</feature>
<feature type="compositionally biased region" description="Polar residues" evidence="2">
    <location>
        <begin position="189"/>
        <end position="216"/>
    </location>
</feature>
<evidence type="ECO:0000313" key="6">
    <source>
        <dbReference type="EMBL" id="KAF2121719.1"/>
    </source>
</evidence>
<dbReference type="Pfam" id="PF01585">
    <property type="entry name" value="G-patch"/>
    <property type="match status" value="1"/>
</dbReference>
<feature type="compositionally biased region" description="Polar residues" evidence="2">
    <location>
        <begin position="108"/>
        <end position="118"/>
    </location>
</feature>
<feature type="domain" description="R3H" evidence="5">
    <location>
        <begin position="602"/>
        <end position="664"/>
    </location>
</feature>
<name>A0A6A5ZQI9_9PLEO</name>
<evidence type="ECO:0000256" key="1">
    <source>
        <dbReference type="ARBA" id="ARBA00011353"/>
    </source>
</evidence>
<organism evidence="6 7">
    <name type="scientific">Lophiotrema nucula</name>
    <dbReference type="NCBI Taxonomy" id="690887"/>
    <lineage>
        <taxon>Eukaryota</taxon>
        <taxon>Fungi</taxon>
        <taxon>Dikarya</taxon>
        <taxon>Ascomycota</taxon>
        <taxon>Pezizomycotina</taxon>
        <taxon>Dothideomycetes</taxon>
        <taxon>Pleosporomycetidae</taxon>
        <taxon>Pleosporales</taxon>
        <taxon>Lophiotremataceae</taxon>
        <taxon>Lophiotrema</taxon>
    </lineage>
</organism>